<dbReference type="STRING" id="1469948.GCA_000732725_00277"/>
<comment type="caution">
    <text evidence="3">The sequence shown here is derived from an EMBL/GenBank/DDBJ whole genome shotgun (WGS) entry which is preliminary data.</text>
</comment>
<feature type="domain" description="HTH cro/C1-type" evidence="2">
    <location>
        <begin position="13"/>
        <end position="67"/>
    </location>
</feature>
<dbReference type="PANTHER" id="PTHR46797">
    <property type="entry name" value="HTH-TYPE TRANSCRIPTIONAL REGULATOR"/>
    <property type="match status" value="1"/>
</dbReference>
<evidence type="ECO:0000259" key="2">
    <source>
        <dbReference type="PROSITE" id="PS50943"/>
    </source>
</evidence>
<dbReference type="PROSITE" id="PS50943">
    <property type="entry name" value="HTH_CROC1"/>
    <property type="match status" value="1"/>
</dbReference>
<keyword evidence="4" id="KW-1185">Reference proteome</keyword>
<gene>
    <name evidence="3" type="ORF">EDD76_102242</name>
</gene>
<dbReference type="AlphaFoldDB" id="A0A4R1R4X7"/>
<keyword evidence="1" id="KW-0238">DNA-binding</keyword>
<sequence>MTTVNFVLIGKRIKEIRCGQRITQAMLAEMTELSISYISHIETAYKQASLESLIRISDSLGVTVDELLNGNQLYNPTEYQTDIDLLMADCSKYERRFIFEIISATKISLRNIGCVIHENPNRHKKN</sequence>
<dbReference type="GO" id="GO:0003677">
    <property type="term" value="F:DNA binding"/>
    <property type="evidence" value="ECO:0007669"/>
    <property type="project" value="UniProtKB-KW"/>
</dbReference>
<dbReference type="RefSeq" id="WP_031389057.1">
    <property type="nucleotide sequence ID" value="NZ_JPNB01000001.1"/>
</dbReference>
<protein>
    <submittedName>
        <fullName evidence="3">Transcriptional regulator with XRE-family HTH domain</fullName>
    </submittedName>
</protein>
<dbReference type="InterPro" id="IPR010982">
    <property type="entry name" value="Lambda_DNA-bd_dom_sf"/>
</dbReference>
<dbReference type="PANTHER" id="PTHR46797:SF1">
    <property type="entry name" value="METHYLPHOSPHONATE SYNTHASE"/>
    <property type="match status" value="1"/>
</dbReference>
<dbReference type="EMBL" id="SLUO01000002">
    <property type="protein sequence ID" value="TCL60544.1"/>
    <property type="molecule type" value="Genomic_DNA"/>
</dbReference>
<dbReference type="InterPro" id="IPR001387">
    <property type="entry name" value="Cro/C1-type_HTH"/>
</dbReference>
<dbReference type="Pfam" id="PF01381">
    <property type="entry name" value="HTH_3"/>
    <property type="match status" value="1"/>
</dbReference>
<organism evidence="3 4">
    <name type="scientific">Kineothrix alysoides</name>
    <dbReference type="NCBI Taxonomy" id="1469948"/>
    <lineage>
        <taxon>Bacteria</taxon>
        <taxon>Bacillati</taxon>
        <taxon>Bacillota</taxon>
        <taxon>Clostridia</taxon>
        <taxon>Lachnospirales</taxon>
        <taxon>Lachnospiraceae</taxon>
        <taxon>Kineothrix</taxon>
    </lineage>
</organism>
<reference evidence="3 4" key="1">
    <citation type="submission" date="2019-03" db="EMBL/GenBank/DDBJ databases">
        <title>Genomic Encyclopedia of Type Strains, Phase IV (KMG-IV): sequencing the most valuable type-strain genomes for metagenomic binning, comparative biology and taxonomic classification.</title>
        <authorList>
            <person name="Goeker M."/>
        </authorList>
    </citation>
    <scope>NUCLEOTIDE SEQUENCE [LARGE SCALE GENOMIC DNA]</scope>
    <source>
        <strain evidence="3 4">DSM 100556</strain>
    </source>
</reference>
<dbReference type="SUPFAM" id="SSF47413">
    <property type="entry name" value="lambda repressor-like DNA-binding domains"/>
    <property type="match status" value="1"/>
</dbReference>
<dbReference type="SMART" id="SM00530">
    <property type="entry name" value="HTH_XRE"/>
    <property type="match status" value="1"/>
</dbReference>
<dbReference type="InterPro" id="IPR050807">
    <property type="entry name" value="TransReg_Diox_bact_type"/>
</dbReference>
<proteinExistence type="predicted"/>
<dbReference type="Gene3D" id="1.10.260.40">
    <property type="entry name" value="lambda repressor-like DNA-binding domains"/>
    <property type="match status" value="1"/>
</dbReference>
<evidence type="ECO:0000313" key="3">
    <source>
        <dbReference type="EMBL" id="TCL60544.1"/>
    </source>
</evidence>
<dbReference type="GO" id="GO:0005829">
    <property type="term" value="C:cytosol"/>
    <property type="evidence" value="ECO:0007669"/>
    <property type="project" value="TreeGrafter"/>
</dbReference>
<dbReference type="Proteomes" id="UP000295718">
    <property type="component" value="Unassembled WGS sequence"/>
</dbReference>
<evidence type="ECO:0000313" key="4">
    <source>
        <dbReference type="Proteomes" id="UP000295718"/>
    </source>
</evidence>
<accession>A0A4R1R4X7</accession>
<dbReference type="CDD" id="cd00093">
    <property type="entry name" value="HTH_XRE"/>
    <property type="match status" value="1"/>
</dbReference>
<dbReference type="OrthoDB" id="9805605at2"/>
<evidence type="ECO:0000256" key="1">
    <source>
        <dbReference type="ARBA" id="ARBA00023125"/>
    </source>
</evidence>
<name>A0A4R1R4X7_9FIRM</name>
<dbReference type="GO" id="GO:0003700">
    <property type="term" value="F:DNA-binding transcription factor activity"/>
    <property type="evidence" value="ECO:0007669"/>
    <property type="project" value="TreeGrafter"/>
</dbReference>